<sequence>MTSNQGHCACAKDEALPWTHRTGGLGTLPLTCLVVSRDVVLMAAGLWIRYQSLPKPVKNPKKQTLQLNRRESTQLARWKSVYLRPLVYKEGAKGFPMCTRCKTEEATSQHILNCIGKDKRSLYREPRRVLKLLYEHDLQDLV</sequence>
<keyword evidence="2" id="KW-1185">Reference proteome</keyword>
<evidence type="ECO:0000313" key="1">
    <source>
        <dbReference type="EMBL" id="UYV72405.1"/>
    </source>
</evidence>
<proteinExistence type="predicted"/>
<gene>
    <name evidence="1" type="ORF">LAZ67_9002973</name>
</gene>
<reference evidence="1 2" key="1">
    <citation type="submission" date="2022-01" db="EMBL/GenBank/DDBJ databases">
        <title>A chromosomal length assembly of Cordylochernes scorpioides.</title>
        <authorList>
            <person name="Zeh D."/>
            <person name="Zeh J."/>
        </authorList>
    </citation>
    <scope>NUCLEOTIDE SEQUENCE [LARGE SCALE GENOMIC DNA]</scope>
    <source>
        <strain evidence="1">IN4F17</strain>
        <tissue evidence="1">Whole Body</tissue>
    </source>
</reference>
<accession>A0ABY6KZ60</accession>
<dbReference type="EMBL" id="CP092871">
    <property type="protein sequence ID" value="UYV72405.1"/>
    <property type="molecule type" value="Genomic_DNA"/>
</dbReference>
<organism evidence="1 2">
    <name type="scientific">Cordylochernes scorpioides</name>
    <dbReference type="NCBI Taxonomy" id="51811"/>
    <lineage>
        <taxon>Eukaryota</taxon>
        <taxon>Metazoa</taxon>
        <taxon>Ecdysozoa</taxon>
        <taxon>Arthropoda</taxon>
        <taxon>Chelicerata</taxon>
        <taxon>Arachnida</taxon>
        <taxon>Pseudoscorpiones</taxon>
        <taxon>Cheliferoidea</taxon>
        <taxon>Chernetidae</taxon>
        <taxon>Cordylochernes</taxon>
    </lineage>
</organism>
<name>A0ABY6KZ60_9ARAC</name>
<protein>
    <submittedName>
        <fullName evidence="1">CRLS1</fullName>
    </submittedName>
</protein>
<dbReference type="Proteomes" id="UP001235939">
    <property type="component" value="Chromosome 09"/>
</dbReference>
<evidence type="ECO:0000313" key="2">
    <source>
        <dbReference type="Proteomes" id="UP001235939"/>
    </source>
</evidence>